<dbReference type="SUPFAM" id="SSF53448">
    <property type="entry name" value="Nucleotide-diphospho-sugar transferases"/>
    <property type="match status" value="1"/>
</dbReference>
<protein>
    <recommendedName>
        <fullName evidence="3">Glycosyl transferase</fullName>
    </recommendedName>
</protein>
<dbReference type="RefSeq" id="WP_152764992.1">
    <property type="nucleotide sequence ID" value="NZ_WHLY01000002.1"/>
</dbReference>
<gene>
    <name evidence="1" type="ORF">GBK04_26505</name>
</gene>
<keyword evidence="2" id="KW-1185">Reference proteome</keyword>
<evidence type="ECO:0000313" key="1">
    <source>
        <dbReference type="EMBL" id="MPR36784.1"/>
    </source>
</evidence>
<name>A0A7C9FBI8_9BACT</name>
<dbReference type="AlphaFoldDB" id="A0A7C9FBI8"/>
<comment type="caution">
    <text evidence="1">The sequence shown here is derived from an EMBL/GenBank/DDBJ whole genome shotgun (WGS) entry which is preliminary data.</text>
</comment>
<reference evidence="1 2" key="1">
    <citation type="submission" date="2019-10" db="EMBL/GenBank/DDBJ databases">
        <title>Draft Genome Sequence of Cytophagaceae sp. SJW1-29.</title>
        <authorList>
            <person name="Choi A."/>
        </authorList>
    </citation>
    <scope>NUCLEOTIDE SEQUENCE [LARGE SCALE GENOMIC DNA]</scope>
    <source>
        <strain evidence="1 2">SJW1-29</strain>
    </source>
</reference>
<proteinExistence type="predicted"/>
<organism evidence="1 2">
    <name type="scientific">Salmonirosea aquatica</name>
    <dbReference type="NCBI Taxonomy" id="2654236"/>
    <lineage>
        <taxon>Bacteria</taxon>
        <taxon>Pseudomonadati</taxon>
        <taxon>Bacteroidota</taxon>
        <taxon>Cytophagia</taxon>
        <taxon>Cytophagales</taxon>
        <taxon>Spirosomataceae</taxon>
        <taxon>Salmonirosea</taxon>
    </lineage>
</organism>
<dbReference type="EMBL" id="WHLY01000002">
    <property type="protein sequence ID" value="MPR36784.1"/>
    <property type="molecule type" value="Genomic_DNA"/>
</dbReference>
<dbReference type="Proteomes" id="UP000479293">
    <property type="component" value="Unassembled WGS sequence"/>
</dbReference>
<sequence>MKIVFTVCNRHQLRQALTLGESLLLHNPDYLFVIGWMDEAPLVNLPEWVRVIRFHELEVPDAKAMCLRYYDFELNAACKPFFARKILEIYPRCTRLMYLAPSIWVLDSLESVLNSKYFLQITPHRLHPIVPGSHLDDKAILNIGMYHAGSWVLHPDGQENKLLDWWCERTMDRAYFNLCEGMCMDQLWMNYLPLLYSNVQAVRRPSWHFGLHAQVDQNLEQDKEGTFWVKQHSLISIDFAGIEVYHPIWTDHANLISRKAPWQEICRLYQERVIAQKVHSFESGSNPYGRASIIKPFRKQRKQVIGLLETLVNRIETYDLTHN</sequence>
<dbReference type="InterPro" id="IPR029044">
    <property type="entry name" value="Nucleotide-diphossugar_trans"/>
</dbReference>
<evidence type="ECO:0008006" key="3">
    <source>
        <dbReference type="Google" id="ProtNLM"/>
    </source>
</evidence>
<accession>A0A7C9FBI8</accession>
<evidence type="ECO:0000313" key="2">
    <source>
        <dbReference type="Proteomes" id="UP000479293"/>
    </source>
</evidence>